<keyword evidence="2" id="KW-0964">Secreted</keyword>
<dbReference type="AlphaFoldDB" id="A0A8T2PM98"/>
<dbReference type="PROSITE" id="PS51132">
    <property type="entry name" value="OLF"/>
    <property type="match status" value="1"/>
</dbReference>
<dbReference type="GO" id="GO:0007165">
    <property type="term" value="P:signal transduction"/>
    <property type="evidence" value="ECO:0007669"/>
    <property type="project" value="TreeGrafter"/>
</dbReference>
<dbReference type="InterPro" id="IPR050605">
    <property type="entry name" value="Olfactomedin-like_domain"/>
</dbReference>
<dbReference type="Pfam" id="PF02191">
    <property type="entry name" value="OLF"/>
    <property type="match status" value="1"/>
</dbReference>
<protein>
    <recommendedName>
        <fullName evidence="6">Olfactomedin-like domain-containing protein</fullName>
    </recommendedName>
</protein>
<feature type="region of interest" description="Disordered" evidence="4">
    <location>
        <begin position="296"/>
        <end position="326"/>
    </location>
</feature>
<sequence length="915" mass="100919">MSSLEFLCVLWCALSISFAIPIESMDTVLKDSSSGNKEKINEPGMTLEEEVDNQENILTKLLGDYDKVKALSEGSDCRCKCVVRPLSRSACGRIEEGSATAQDFYTVETVTSGPDCKCACIAPPSALNPCEGDFRLKKLQDAGEDNIKAVSQNHTKEGTGPKSKFKEQAQTEQSLLHKHMEKQKHVSELGGAAAAYVNAEKFEERFVGSEGFSRPLLKRSQPEAPTVAQKHQEKQWTHNRVKTGPRGAVIRGITYYKSNTVEDGDEDENLAEDDFLSGDGSIDLLIEDQLLKHKAPQPRANGRTRTVASPSILTPTEEGSPATQTVQTPKTNHIIQAAATTPAAVLPKRFSGTTSLSSATMRSHTEEASMTAEVPTLPMSSEVINETTMSSPKSTSTTLNTTMAISNSIAAISEETEATPEKATVIPEGKESIPKETVTTPESISESTPFLSATPEKTAATTEKTAPVPNLTTPIPDNIAVTPETPTAIPTTDIPFTTMDILKTTTAIPKISTAIPTTDIPITTMDTLKTTTAIPKISTAIPKITTAGLKITVAVPTTTVATTITTTTPSTTTIDTPTASTTPQTTTTQTESTTFTTTSPTLMQRQTSTSAAPNTTTTRQTPPSKRKYRISWAETLHETHLEENFDGPEVPQSSSPEECKDTLATISDPVAHNTYGRNEGAWMKDPKARDDKIYVTNYYYGNNLLEFRNMDVFKQGRFTNSYKLPYNWIGTGHVVYDGAFFYNRAFSRDIIKYDLRMRYVAAWTTLYNAVFEEITPWKWRGHSDIDFAVDESGLWIVYPAIDDESFHQEAIILSKLNPVDLSIQRETSWRTGLRKDFYGNCFVVCGVLYAVDSYNQMNANILYAYDTHTNTQMVPRLPFVNNYTYTTQIDYNPKDRLLYAWDNGHQLTYNVIFAY</sequence>
<feature type="domain" description="Olfactomedin-like" evidence="6">
    <location>
        <begin position="658"/>
        <end position="915"/>
    </location>
</feature>
<dbReference type="PANTHER" id="PTHR23192:SF37">
    <property type="entry name" value="OLFACTOMEDIN-LIKE PROTEIN 2B"/>
    <property type="match status" value="1"/>
</dbReference>
<dbReference type="OrthoDB" id="8626508at2759"/>
<accession>A0A8T2PM98</accession>
<evidence type="ECO:0000256" key="4">
    <source>
        <dbReference type="SAM" id="MobiDB-lite"/>
    </source>
</evidence>
<comment type="caution">
    <text evidence="7">The sequence shown here is derived from an EMBL/GenBank/DDBJ whole genome shotgun (WGS) entry which is preliminary data.</text>
</comment>
<evidence type="ECO:0000259" key="6">
    <source>
        <dbReference type="PROSITE" id="PS51132"/>
    </source>
</evidence>
<evidence type="ECO:0000256" key="2">
    <source>
        <dbReference type="ARBA" id="ARBA00022525"/>
    </source>
</evidence>
<feature type="compositionally biased region" description="Low complexity" evidence="4">
    <location>
        <begin position="571"/>
        <end position="623"/>
    </location>
</feature>
<proteinExistence type="predicted"/>
<keyword evidence="5" id="KW-0732">Signal</keyword>
<evidence type="ECO:0000256" key="1">
    <source>
        <dbReference type="ARBA" id="ARBA00004613"/>
    </source>
</evidence>
<evidence type="ECO:0000313" key="7">
    <source>
        <dbReference type="EMBL" id="KAG9351108.1"/>
    </source>
</evidence>
<organism evidence="7 8">
    <name type="scientific">Albula glossodonta</name>
    <name type="common">roundjaw bonefish</name>
    <dbReference type="NCBI Taxonomy" id="121402"/>
    <lineage>
        <taxon>Eukaryota</taxon>
        <taxon>Metazoa</taxon>
        <taxon>Chordata</taxon>
        <taxon>Craniata</taxon>
        <taxon>Vertebrata</taxon>
        <taxon>Euteleostomi</taxon>
        <taxon>Actinopterygii</taxon>
        <taxon>Neopterygii</taxon>
        <taxon>Teleostei</taxon>
        <taxon>Albuliformes</taxon>
        <taxon>Albulidae</taxon>
        <taxon>Albula</taxon>
    </lineage>
</organism>
<feature type="chain" id="PRO_5035896213" description="Olfactomedin-like domain-containing protein" evidence="5">
    <location>
        <begin position="20"/>
        <end position="915"/>
    </location>
</feature>
<dbReference type="InterPro" id="IPR003112">
    <property type="entry name" value="Olfac-like_dom"/>
</dbReference>
<dbReference type="SMART" id="SM00284">
    <property type="entry name" value="OLF"/>
    <property type="match status" value="1"/>
</dbReference>
<evidence type="ECO:0000256" key="5">
    <source>
        <dbReference type="SAM" id="SignalP"/>
    </source>
</evidence>
<gene>
    <name evidence="7" type="ORF">JZ751_024998</name>
</gene>
<comment type="caution">
    <text evidence="3">Lacks conserved residue(s) required for the propagation of feature annotation.</text>
</comment>
<dbReference type="PANTHER" id="PTHR23192">
    <property type="entry name" value="OLFACTOMEDIN-RELATED"/>
    <property type="match status" value="1"/>
</dbReference>
<feature type="signal peptide" evidence="5">
    <location>
        <begin position="1"/>
        <end position="19"/>
    </location>
</feature>
<evidence type="ECO:0000313" key="8">
    <source>
        <dbReference type="Proteomes" id="UP000824540"/>
    </source>
</evidence>
<feature type="region of interest" description="Disordered" evidence="4">
    <location>
        <begin position="216"/>
        <end position="239"/>
    </location>
</feature>
<comment type="subcellular location">
    <subcellularLocation>
        <location evidence="1">Secreted</location>
    </subcellularLocation>
</comment>
<feature type="region of interest" description="Disordered" evidence="4">
    <location>
        <begin position="571"/>
        <end position="626"/>
    </location>
</feature>
<evidence type="ECO:0000256" key="3">
    <source>
        <dbReference type="PROSITE-ProRule" id="PRU00446"/>
    </source>
</evidence>
<feature type="compositionally biased region" description="Polar residues" evidence="4">
    <location>
        <begin position="437"/>
        <end position="451"/>
    </location>
</feature>
<dbReference type="GO" id="GO:0005615">
    <property type="term" value="C:extracellular space"/>
    <property type="evidence" value="ECO:0007669"/>
    <property type="project" value="TreeGrafter"/>
</dbReference>
<name>A0A8T2PM98_9TELE</name>
<dbReference type="EMBL" id="JAFBMS010000007">
    <property type="protein sequence ID" value="KAG9351108.1"/>
    <property type="molecule type" value="Genomic_DNA"/>
</dbReference>
<feature type="compositionally biased region" description="Low complexity" evidence="4">
    <location>
        <begin position="453"/>
        <end position="467"/>
    </location>
</feature>
<reference evidence="7" key="1">
    <citation type="thesis" date="2021" institute="BYU ScholarsArchive" country="Provo, UT, USA">
        <title>Applications of and Algorithms for Genome Assembly and Genomic Analyses with an Emphasis on Marine Teleosts.</title>
        <authorList>
            <person name="Pickett B.D."/>
        </authorList>
    </citation>
    <scope>NUCLEOTIDE SEQUENCE</scope>
    <source>
        <strain evidence="7">HI-2016</strain>
    </source>
</reference>
<keyword evidence="8" id="KW-1185">Reference proteome</keyword>
<feature type="region of interest" description="Disordered" evidence="4">
    <location>
        <begin position="433"/>
        <end position="492"/>
    </location>
</feature>
<dbReference type="Proteomes" id="UP000824540">
    <property type="component" value="Unassembled WGS sequence"/>
</dbReference>
<feature type="compositionally biased region" description="Polar residues" evidence="4">
    <location>
        <begin position="303"/>
        <end position="314"/>
    </location>
</feature>